<feature type="non-terminal residue" evidence="1">
    <location>
        <position position="1"/>
    </location>
</feature>
<gene>
    <name evidence="1" type="ORF">CR513_37728</name>
</gene>
<keyword evidence="2" id="KW-1185">Reference proteome</keyword>
<evidence type="ECO:0000313" key="1">
    <source>
        <dbReference type="EMBL" id="RDX81569.1"/>
    </source>
</evidence>
<accession>A0A371FT90</accession>
<evidence type="ECO:0000313" key="2">
    <source>
        <dbReference type="Proteomes" id="UP000257109"/>
    </source>
</evidence>
<name>A0A371FT90_MUCPR</name>
<dbReference type="Proteomes" id="UP000257109">
    <property type="component" value="Unassembled WGS sequence"/>
</dbReference>
<protein>
    <submittedName>
        <fullName evidence="1">Uncharacterized protein</fullName>
    </submittedName>
</protein>
<proteinExistence type="predicted"/>
<dbReference type="EMBL" id="QJKJ01007895">
    <property type="protein sequence ID" value="RDX81569.1"/>
    <property type="molecule type" value="Genomic_DNA"/>
</dbReference>
<sequence>MEYGKGDFCTTLWYRIEVVVEKLREDSTISHHNPYDKSLRPKLEFVFNKLTNNIQTSLPSNRRISSKEGLRVEHLIVQGKRSYIALWRTKDMQSTCLLSSRDRTTTTGNKE</sequence>
<organism evidence="1 2">
    <name type="scientific">Mucuna pruriens</name>
    <name type="common">Velvet bean</name>
    <name type="synonym">Dolichos pruriens</name>
    <dbReference type="NCBI Taxonomy" id="157652"/>
    <lineage>
        <taxon>Eukaryota</taxon>
        <taxon>Viridiplantae</taxon>
        <taxon>Streptophyta</taxon>
        <taxon>Embryophyta</taxon>
        <taxon>Tracheophyta</taxon>
        <taxon>Spermatophyta</taxon>
        <taxon>Magnoliopsida</taxon>
        <taxon>eudicotyledons</taxon>
        <taxon>Gunneridae</taxon>
        <taxon>Pentapetalae</taxon>
        <taxon>rosids</taxon>
        <taxon>fabids</taxon>
        <taxon>Fabales</taxon>
        <taxon>Fabaceae</taxon>
        <taxon>Papilionoideae</taxon>
        <taxon>50 kb inversion clade</taxon>
        <taxon>NPAAA clade</taxon>
        <taxon>indigoferoid/millettioid clade</taxon>
        <taxon>Phaseoleae</taxon>
        <taxon>Mucuna</taxon>
    </lineage>
</organism>
<dbReference type="AlphaFoldDB" id="A0A371FT90"/>
<comment type="caution">
    <text evidence="1">The sequence shown here is derived from an EMBL/GenBank/DDBJ whole genome shotgun (WGS) entry which is preliminary data.</text>
</comment>
<reference evidence="1" key="1">
    <citation type="submission" date="2018-05" db="EMBL/GenBank/DDBJ databases">
        <title>Draft genome of Mucuna pruriens seed.</title>
        <authorList>
            <person name="Nnadi N.E."/>
            <person name="Vos R."/>
            <person name="Hasami M.H."/>
            <person name="Devisetty U.K."/>
            <person name="Aguiy J.C."/>
        </authorList>
    </citation>
    <scope>NUCLEOTIDE SEQUENCE [LARGE SCALE GENOMIC DNA]</scope>
    <source>
        <strain evidence="1">JCA_2017</strain>
    </source>
</reference>